<organism evidence="1">
    <name type="scientific">Spodoptera frugiperda</name>
    <name type="common">Fall armyworm</name>
    <dbReference type="NCBI Taxonomy" id="7108"/>
    <lineage>
        <taxon>Eukaryota</taxon>
        <taxon>Metazoa</taxon>
        <taxon>Ecdysozoa</taxon>
        <taxon>Arthropoda</taxon>
        <taxon>Hexapoda</taxon>
        <taxon>Insecta</taxon>
        <taxon>Pterygota</taxon>
        <taxon>Neoptera</taxon>
        <taxon>Endopterygota</taxon>
        <taxon>Lepidoptera</taxon>
        <taxon>Glossata</taxon>
        <taxon>Ditrysia</taxon>
        <taxon>Noctuoidea</taxon>
        <taxon>Noctuidae</taxon>
        <taxon>Amphipyrinae</taxon>
        <taxon>Spodoptera</taxon>
    </lineage>
</organism>
<gene>
    <name evidence="1" type="ORF">SFRICE_014815</name>
</gene>
<proteinExistence type="predicted"/>
<accession>A0A2H1WWH8</accession>
<evidence type="ECO:0000313" key="1">
    <source>
        <dbReference type="EMBL" id="SOQ57425.1"/>
    </source>
</evidence>
<sequence length="139" mass="15634">MSQRIDGKQSPPLMDPEISEVLQEIVESGFVKIGKGPPLPIFTKKWENLTHTTQALFHVNFLCGRGITPVELTHSCRSMALPHLLEPIDLHTLINQAKYQPLFPISLATTEALSHIRIFSCIVGTFTNIQVHMHMTLRP</sequence>
<protein>
    <submittedName>
        <fullName evidence="1">SFRICE_014815</fullName>
    </submittedName>
</protein>
<dbReference type="AlphaFoldDB" id="A0A2H1WWH8"/>
<reference evidence="1" key="1">
    <citation type="submission" date="2016-07" db="EMBL/GenBank/DDBJ databases">
        <authorList>
            <person name="Bretaudeau A."/>
        </authorList>
    </citation>
    <scope>NUCLEOTIDE SEQUENCE</scope>
    <source>
        <strain evidence="1">Rice</strain>
        <tissue evidence="1">Whole body</tissue>
    </source>
</reference>
<name>A0A2H1WWH8_SPOFR</name>
<dbReference type="EMBL" id="ODYU01011591">
    <property type="protein sequence ID" value="SOQ57425.1"/>
    <property type="molecule type" value="Genomic_DNA"/>
</dbReference>